<feature type="transmembrane region" description="Helical" evidence="4">
    <location>
        <begin position="942"/>
        <end position="967"/>
    </location>
</feature>
<feature type="transmembrane region" description="Helical" evidence="4">
    <location>
        <begin position="668"/>
        <end position="690"/>
    </location>
</feature>
<organism evidence="6 7">
    <name type="scientific">Septoria linicola</name>
    <dbReference type="NCBI Taxonomy" id="215465"/>
    <lineage>
        <taxon>Eukaryota</taxon>
        <taxon>Fungi</taxon>
        <taxon>Dikarya</taxon>
        <taxon>Ascomycota</taxon>
        <taxon>Pezizomycotina</taxon>
        <taxon>Dothideomycetes</taxon>
        <taxon>Dothideomycetidae</taxon>
        <taxon>Mycosphaerellales</taxon>
        <taxon>Mycosphaerellaceae</taxon>
        <taxon>Septoria</taxon>
    </lineage>
</organism>
<feature type="compositionally biased region" description="Low complexity" evidence="3">
    <location>
        <begin position="30"/>
        <end position="45"/>
    </location>
</feature>
<evidence type="ECO:0000313" key="6">
    <source>
        <dbReference type="EMBL" id="USW47547.1"/>
    </source>
</evidence>
<feature type="compositionally biased region" description="Basic residues" evidence="3">
    <location>
        <begin position="387"/>
        <end position="397"/>
    </location>
</feature>
<keyword evidence="4" id="KW-1133">Transmembrane helix</keyword>
<feature type="coiled-coil region" evidence="2">
    <location>
        <begin position="243"/>
        <end position="270"/>
    </location>
</feature>
<feature type="transmembrane region" description="Helical" evidence="4">
    <location>
        <begin position="767"/>
        <end position="785"/>
    </location>
</feature>
<protein>
    <submittedName>
        <fullName evidence="6">Threonine/serine exporter</fullName>
    </submittedName>
</protein>
<feature type="region of interest" description="Disordered" evidence="3">
    <location>
        <begin position="282"/>
        <end position="305"/>
    </location>
</feature>
<dbReference type="PANTHER" id="PTHR31082:SF4">
    <property type="entry name" value="PHEROMONE-REGULATED MEMBRANE PROTEIN 10"/>
    <property type="match status" value="1"/>
</dbReference>
<feature type="transmembrane region" description="Helical" evidence="4">
    <location>
        <begin position="875"/>
        <end position="892"/>
    </location>
</feature>
<feature type="transmembrane region" description="Helical" evidence="4">
    <location>
        <begin position="636"/>
        <end position="656"/>
    </location>
</feature>
<feature type="transmembrane region" description="Helical" evidence="4">
    <location>
        <begin position="702"/>
        <end position="723"/>
    </location>
</feature>
<dbReference type="GO" id="GO:0022857">
    <property type="term" value="F:transmembrane transporter activity"/>
    <property type="evidence" value="ECO:0007669"/>
    <property type="project" value="InterPro"/>
</dbReference>
<comment type="similarity">
    <text evidence="1">Belongs to the ThrE exporter (TC 2.A.79) family.</text>
</comment>
<accession>A0A9Q9AK41</accession>
<evidence type="ECO:0000256" key="4">
    <source>
        <dbReference type="SAM" id="Phobius"/>
    </source>
</evidence>
<name>A0A9Q9AK41_9PEZI</name>
<keyword evidence="4" id="KW-0812">Transmembrane</keyword>
<feature type="compositionally biased region" description="Polar residues" evidence="3">
    <location>
        <begin position="74"/>
        <end position="95"/>
    </location>
</feature>
<feature type="compositionally biased region" description="Polar residues" evidence="3">
    <location>
        <begin position="361"/>
        <end position="386"/>
    </location>
</feature>
<dbReference type="PANTHER" id="PTHR31082">
    <property type="entry name" value="PHEROMONE-REGULATED MEMBRANE PROTEIN 10"/>
    <property type="match status" value="1"/>
</dbReference>
<keyword evidence="2" id="KW-0175">Coiled coil</keyword>
<evidence type="ECO:0000256" key="1">
    <source>
        <dbReference type="ARBA" id="ARBA00034125"/>
    </source>
</evidence>
<dbReference type="AlphaFoldDB" id="A0A9Q9AK41"/>
<feature type="transmembrane region" description="Helical" evidence="4">
    <location>
        <begin position="743"/>
        <end position="760"/>
    </location>
</feature>
<dbReference type="Pfam" id="PF06738">
    <property type="entry name" value="ThrE"/>
    <property type="match status" value="1"/>
</dbReference>
<sequence length="977" mass="107013">MSTPVEELDNPFNPFRGEPPTMSSESPKHTPTSSGVVTGTDGGTPTEHRLGPSKGKKRVGFSGNAELARDRSQRLSWVETSPSGATSPLNMSPSYGGSPEASGLNTPLHHAHTRSSSGDQLLPDVSKSHLPQLSQQQTEQIRSGLVDSLNVPRPRPALRRPRSPPIAEDPMVDVEGFDDGERSKRQRATQKAYEKAKRLETDERMLSEPNSRNVSPERTRRMSISLTYDRPVPDLLGNVDDEVSDDERTLNGLERSRRAAEEEAFKLVRRHTVARGGYQHEQFQVDPGSGGASGAVTPGNVTPTEERDFMEDYQPRPTKYRGGILGNLLKLYGEASPHEGRHARSPSGGLLKAHIRPLSGDYSQNTSAMSTPQHSPPESGSSTPNHAKTHWYSHKKSQTQSTSSLAQLIGSSASFGSPAVSGLGEQVNQRLREQQEQAKRPGLGKRTRSGGVFNRLAKQKQAEQYRITNHIAETIARQKYLMKLCRSLMEYGAPTHRLEEYMRMSARVLETEAQFLYIPGSMIMSFEDRDTHTSEVKLVKVAQGLDLGKLRDVHEVYKEVVHDRLGVEEATRRLREITGRKDKFNRLIRIPVYGLAAVCVGPFAFGARLIDLPVAFILGSILGILQLYIAPRSDLYANVFEITAAVVTSFLARAFGSINGGNLFCFSALAQSSIALILPGYTVLCASLELQSRSIVAGSVRMVYAIIYSLFLGFGITVGTAVYGMIDKNATSETGCRNTIPEYWFFFFVPGFTMCLIIINQAKWKQAPMMMVIAFAGYVVNFFSAKRFAGNTQVSNTLGALAIGVMANLYSRVGGRVENMALDIWEHRLRPHWKAFRKRIFRIESRKKHPKSLEEGSSYSNSDAESIFKPAARRVGYSLAAAAMLPAIFVQVPSGLAVNGSLVSGIASANQITGNATNGTQVANSSSISTNMEGLNSIAFTVGYSVIQVAIGITVGLFLSAIVVYPLGKRRSGLFSF</sequence>
<evidence type="ECO:0000256" key="3">
    <source>
        <dbReference type="SAM" id="MobiDB-lite"/>
    </source>
</evidence>
<feature type="domain" description="Threonine/serine exporter-like N-terminal" evidence="5">
    <location>
        <begin position="480"/>
        <end position="722"/>
    </location>
</feature>
<evidence type="ECO:0000259" key="5">
    <source>
        <dbReference type="Pfam" id="PF06738"/>
    </source>
</evidence>
<feature type="region of interest" description="Disordered" evidence="3">
    <location>
        <begin position="360"/>
        <end position="405"/>
    </location>
</feature>
<feature type="transmembrane region" description="Helical" evidence="4">
    <location>
        <begin position="587"/>
        <end position="606"/>
    </location>
</feature>
<dbReference type="EMBL" id="CP099418">
    <property type="protein sequence ID" value="USW47547.1"/>
    <property type="molecule type" value="Genomic_DNA"/>
</dbReference>
<proteinExistence type="inferred from homology"/>
<evidence type="ECO:0000256" key="2">
    <source>
        <dbReference type="SAM" id="Coils"/>
    </source>
</evidence>
<dbReference type="Proteomes" id="UP001056384">
    <property type="component" value="Chromosome 1"/>
</dbReference>
<keyword evidence="4" id="KW-0472">Membrane</keyword>
<keyword evidence="7" id="KW-1185">Reference proteome</keyword>
<dbReference type="OrthoDB" id="413008at2759"/>
<reference evidence="6" key="1">
    <citation type="submission" date="2022-06" db="EMBL/GenBank/DDBJ databases">
        <title>Complete genome sequences of two strains of the flax pathogen Septoria linicola.</title>
        <authorList>
            <person name="Lapalu N."/>
            <person name="Simon A."/>
            <person name="Demenou B."/>
            <person name="Paumier D."/>
            <person name="Guillot M.-P."/>
            <person name="Gout L."/>
            <person name="Valade R."/>
        </authorList>
    </citation>
    <scope>NUCLEOTIDE SEQUENCE</scope>
    <source>
        <strain evidence="6">SE15195</strain>
    </source>
</reference>
<dbReference type="InterPro" id="IPR051361">
    <property type="entry name" value="ThrE/Ser_Exporter"/>
</dbReference>
<feature type="region of interest" description="Disordered" evidence="3">
    <location>
        <begin position="1"/>
        <end position="192"/>
    </location>
</feature>
<evidence type="ECO:0000313" key="7">
    <source>
        <dbReference type="Proteomes" id="UP001056384"/>
    </source>
</evidence>
<dbReference type="InterPro" id="IPR010619">
    <property type="entry name" value="ThrE-like_N"/>
</dbReference>
<feature type="compositionally biased region" description="Polar residues" evidence="3">
    <location>
        <begin position="129"/>
        <end position="141"/>
    </location>
</feature>
<gene>
    <name evidence="6" type="ORF">Slin15195_G008660</name>
</gene>
<feature type="transmembrane region" description="Helical" evidence="4">
    <location>
        <begin position="612"/>
        <end position="629"/>
    </location>
</feature>